<evidence type="ECO:0000256" key="1">
    <source>
        <dbReference type="SAM" id="Coils"/>
    </source>
</evidence>
<evidence type="ECO:0000313" key="3">
    <source>
        <dbReference type="Proteomes" id="UP000297245"/>
    </source>
</evidence>
<name>A0A4S8ML11_DENBC</name>
<organism evidence="2 3">
    <name type="scientific">Dendrothele bispora (strain CBS 962.96)</name>
    <dbReference type="NCBI Taxonomy" id="1314807"/>
    <lineage>
        <taxon>Eukaryota</taxon>
        <taxon>Fungi</taxon>
        <taxon>Dikarya</taxon>
        <taxon>Basidiomycota</taxon>
        <taxon>Agaricomycotina</taxon>
        <taxon>Agaricomycetes</taxon>
        <taxon>Agaricomycetidae</taxon>
        <taxon>Agaricales</taxon>
        <taxon>Agaricales incertae sedis</taxon>
        <taxon>Dendrothele</taxon>
    </lineage>
</organism>
<sequence>MATTNAILSNARYHAQLVERLDSLQSAPEALEKQAKSIAELQSQVEKAKQRIEELRQKTTEKKKQKNSSVKKIANKVIGREEKFTTKVEKEEREYVEALETEVQERGRLSTLENTLTEAKRVNLHLESQVEKFSPLQKDLSSLYSRVFTQPTTLVEFPQLTEAEIRLKTAQYTQSSIQEQSKANEHAAKLLGEAEEQVRVCLVFIDEGLTQYGTWGGKDVMAEIGRELRSAKRAALKAEELIAQAKRSEPQIESLSPLVILGNTTSEDGAKLLNSTLLAQINNNRNDIVFAQEMVKSEIRATASRIEKLKTDLVEAGGFIRKAEKELQSARREVWDAVVSGQSLPSRTMIDGREAGINGTEITGNPNARARMDSLRPGLPVSPPSYDSVPIAV</sequence>
<gene>
    <name evidence="2" type="ORF">K435DRAFT_835813</name>
</gene>
<protein>
    <submittedName>
        <fullName evidence="2">Uncharacterized protein</fullName>
    </submittedName>
</protein>
<dbReference type="PANTHER" id="PTHR21974">
    <property type="entry name" value="RE15880P"/>
    <property type="match status" value="1"/>
</dbReference>
<dbReference type="OrthoDB" id="2562743at2759"/>
<keyword evidence="3" id="KW-1185">Reference proteome</keyword>
<proteinExistence type="predicted"/>
<reference evidence="2 3" key="1">
    <citation type="journal article" date="2019" name="Nat. Ecol. Evol.">
        <title>Megaphylogeny resolves global patterns of mushroom evolution.</title>
        <authorList>
            <person name="Varga T."/>
            <person name="Krizsan K."/>
            <person name="Foldi C."/>
            <person name="Dima B."/>
            <person name="Sanchez-Garcia M."/>
            <person name="Sanchez-Ramirez S."/>
            <person name="Szollosi G.J."/>
            <person name="Szarkandi J.G."/>
            <person name="Papp V."/>
            <person name="Albert L."/>
            <person name="Andreopoulos W."/>
            <person name="Angelini C."/>
            <person name="Antonin V."/>
            <person name="Barry K.W."/>
            <person name="Bougher N.L."/>
            <person name="Buchanan P."/>
            <person name="Buyck B."/>
            <person name="Bense V."/>
            <person name="Catcheside P."/>
            <person name="Chovatia M."/>
            <person name="Cooper J."/>
            <person name="Damon W."/>
            <person name="Desjardin D."/>
            <person name="Finy P."/>
            <person name="Geml J."/>
            <person name="Haridas S."/>
            <person name="Hughes K."/>
            <person name="Justo A."/>
            <person name="Karasinski D."/>
            <person name="Kautmanova I."/>
            <person name="Kiss B."/>
            <person name="Kocsube S."/>
            <person name="Kotiranta H."/>
            <person name="LaButti K.M."/>
            <person name="Lechner B.E."/>
            <person name="Liimatainen K."/>
            <person name="Lipzen A."/>
            <person name="Lukacs Z."/>
            <person name="Mihaltcheva S."/>
            <person name="Morgado L.N."/>
            <person name="Niskanen T."/>
            <person name="Noordeloos M.E."/>
            <person name="Ohm R.A."/>
            <person name="Ortiz-Santana B."/>
            <person name="Ovrebo C."/>
            <person name="Racz N."/>
            <person name="Riley R."/>
            <person name="Savchenko A."/>
            <person name="Shiryaev A."/>
            <person name="Soop K."/>
            <person name="Spirin V."/>
            <person name="Szebenyi C."/>
            <person name="Tomsovsky M."/>
            <person name="Tulloss R.E."/>
            <person name="Uehling J."/>
            <person name="Grigoriev I.V."/>
            <person name="Vagvolgyi C."/>
            <person name="Papp T."/>
            <person name="Martin F.M."/>
            <person name="Miettinen O."/>
            <person name="Hibbett D.S."/>
            <person name="Nagy L.G."/>
        </authorList>
    </citation>
    <scope>NUCLEOTIDE SEQUENCE [LARGE SCALE GENOMIC DNA]</scope>
    <source>
        <strain evidence="2 3">CBS 962.96</strain>
    </source>
</reference>
<dbReference type="EMBL" id="ML179066">
    <property type="protein sequence ID" value="THV03507.1"/>
    <property type="molecule type" value="Genomic_DNA"/>
</dbReference>
<keyword evidence="1" id="KW-0175">Coiled coil</keyword>
<feature type="coiled-coil region" evidence="1">
    <location>
        <begin position="31"/>
        <end position="65"/>
    </location>
</feature>
<dbReference type="PANTHER" id="PTHR21974:SF2">
    <property type="entry name" value="RE15880P"/>
    <property type="match status" value="1"/>
</dbReference>
<dbReference type="AlphaFoldDB" id="A0A4S8ML11"/>
<evidence type="ECO:0000313" key="2">
    <source>
        <dbReference type="EMBL" id="THV03507.1"/>
    </source>
</evidence>
<feature type="coiled-coil region" evidence="1">
    <location>
        <begin position="221"/>
        <end position="248"/>
    </location>
</feature>
<accession>A0A4S8ML11</accession>
<dbReference type="Proteomes" id="UP000297245">
    <property type="component" value="Unassembled WGS sequence"/>
</dbReference>